<dbReference type="SUPFAM" id="SSF51905">
    <property type="entry name" value="FAD/NAD(P)-binding domain"/>
    <property type="match status" value="1"/>
</dbReference>
<dbReference type="OrthoDB" id="9767561at2"/>
<dbReference type="RefSeq" id="WP_012228538.1">
    <property type="nucleotide sequence ID" value="NZ_HG422565.1"/>
</dbReference>
<feature type="domain" description="Amine oxidase" evidence="1">
    <location>
        <begin position="25"/>
        <end position="416"/>
    </location>
</feature>
<dbReference type="STRING" id="1229780.BN381_40050"/>
<protein>
    <submittedName>
        <fullName evidence="2">Putative Oxidoreductase, FAD-binding</fullName>
    </submittedName>
</protein>
<dbReference type="GO" id="GO:0016491">
    <property type="term" value="F:oxidoreductase activity"/>
    <property type="evidence" value="ECO:0007669"/>
    <property type="project" value="InterPro"/>
</dbReference>
<dbReference type="InterPro" id="IPR036188">
    <property type="entry name" value="FAD/NAD-bd_sf"/>
</dbReference>
<dbReference type="InterPro" id="IPR002937">
    <property type="entry name" value="Amino_oxidase"/>
</dbReference>
<accession>R4Z553</accession>
<dbReference type="HOGENOM" id="CLU_039679_0_0_11"/>
<dbReference type="PANTHER" id="PTHR42841">
    <property type="entry name" value="AMINE OXIDASE"/>
    <property type="match status" value="1"/>
</dbReference>
<dbReference type="AlphaFoldDB" id="R4Z553"/>
<dbReference type="EMBL" id="CANL01000034">
    <property type="protein sequence ID" value="CCM64436.1"/>
    <property type="molecule type" value="Genomic_DNA"/>
</dbReference>
<gene>
    <name evidence="2" type="ORF">BN381_40050</name>
</gene>
<reference evidence="2 3" key="1">
    <citation type="journal article" date="2013" name="ISME J.">
        <title>Metabolic model for the filamentous 'Candidatus Microthrix parvicella' based on genomic and metagenomic analyses.</title>
        <authorList>
            <person name="Jon McIlroy S."/>
            <person name="Kristiansen R."/>
            <person name="Albertsen M."/>
            <person name="Michael Karst S."/>
            <person name="Rossetti S."/>
            <person name="Lund Nielsen J."/>
            <person name="Tandoi V."/>
            <person name="James Seviour R."/>
            <person name="Nielsen P.H."/>
        </authorList>
    </citation>
    <scope>NUCLEOTIDE SEQUENCE [LARGE SCALE GENOMIC DNA]</scope>
    <source>
        <strain evidence="2 3">RN1</strain>
    </source>
</reference>
<name>R4Z553_9ACTN</name>
<dbReference type="Pfam" id="PF01593">
    <property type="entry name" value="Amino_oxidase"/>
    <property type="match status" value="1"/>
</dbReference>
<sequence length="421" mass="44238">MAEPAQQVDRPLPEHTEVAVIGAGLAGLAAARRLNDAGRDVVVLEATDGVGGRVRSDLVKGYRLDRGFQVLLTAYPELGKQFDVNALDLRRFEPGALVWNGTKMHLVGDPTRRPRTLLKTGLAPVGSITDKVRLLRQRIRLGRTSAPALLRQEDLSTLEALKNDGFSQAMIDGFFRPFVGGIQLDPALATSRRMFDVVLKSLFAGAAAVPAGGMQAIPDQLAGRLPNGTVRLNARVGAVRPGEVALADGRTLTADRVVIAAEGPGAAKLLGLATVGSKSASCVWFGAPTPPITDRYIVVDGTGQGPALNIAVMTNVAPEYGPADSALIAAACPGVDDANLEPAVRKQLRGIWGPTVDSWSHLRTDAIAHGQPKQQPPFAPKQAVSLGDGMFVCGDHRDTASIQGALFSGRRCADAVRAGLG</sequence>
<evidence type="ECO:0000313" key="3">
    <source>
        <dbReference type="Proteomes" id="UP000018291"/>
    </source>
</evidence>
<comment type="caution">
    <text evidence="2">The sequence shown here is derived from an EMBL/GenBank/DDBJ whole genome shotgun (WGS) entry which is preliminary data.</text>
</comment>
<keyword evidence="3" id="KW-1185">Reference proteome</keyword>
<dbReference type="eggNOG" id="COG1232">
    <property type="taxonomic scope" value="Bacteria"/>
</dbReference>
<proteinExistence type="predicted"/>
<dbReference type="Proteomes" id="UP000018291">
    <property type="component" value="Unassembled WGS sequence"/>
</dbReference>
<organism evidence="2 3">
    <name type="scientific">Candidatus Neomicrothrix parvicella RN1</name>
    <dbReference type="NCBI Taxonomy" id="1229780"/>
    <lineage>
        <taxon>Bacteria</taxon>
        <taxon>Bacillati</taxon>
        <taxon>Actinomycetota</taxon>
        <taxon>Acidimicrobiia</taxon>
        <taxon>Acidimicrobiales</taxon>
        <taxon>Microthrixaceae</taxon>
        <taxon>Candidatus Neomicrothrix</taxon>
    </lineage>
</organism>
<dbReference type="Gene3D" id="3.50.50.60">
    <property type="entry name" value="FAD/NAD(P)-binding domain"/>
    <property type="match status" value="1"/>
</dbReference>
<evidence type="ECO:0000313" key="2">
    <source>
        <dbReference type="EMBL" id="CCM64436.1"/>
    </source>
</evidence>
<evidence type="ECO:0000259" key="1">
    <source>
        <dbReference type="Pfam" id="PF01593"/>
    </source>
</evidence>